<dbReference type="Proteomes" id="UP000264217">
    <property type="component" value="Unassembled WGS sequence"/>
</dbReference>
<dbReference type="RefSeq" id="WP_117390823.1">
    <property type="nucleotide sequence ID" value="NZ_QWDC01000001.1"/>
</dbReference>
<keyword evidence="2" id="KW-1185">Reference proteome</keyword>
<name>A0A372NZD4_9SPHI</name>
<organism evidence="1 2">
    <name type="scientific">Mucilaginibacter conchicola</name>
    <dbReference type="NCBI Taxonomy" id="2303333"/>
    <lineage>
        <taxon>Bacteria</taxon>
        <taxon>Pseudomonadati</taxon>
        <taxon>Bacteroidota</taxon>
        <taxon>Sphingobacteriia</taxon>
        <taxon>Sphingobacteriales</taxon>
        <taxon>Sphingobacteriaceae</taxon>
        <taxon>Mucilaginibacter</taxon>
    </lineage>
</organism>
<sequence>MKKSILATLLAGLILVGIYSFTIVRPTPKKVAVKPKQAFACTAGVTGAHVISNDGWNVTIGWSGTGTVHHYDYGGYYKCSVPSINTTVTYGNQVTIPYQCGGGTLVIRAYCGDGSLGGYQTFVF</sequence>
<reference evidence="1 2" key="1">
    <citation type="submission" date="2018-08" db="EMBL/GenBank/DDBJ databases">
        <title>Mucilaginibacter sp. MYSH2.</title>
        <authorList>
            <person name="Seo T."/>
        </authorList>
    </citation>
    <scope>NUCLEOTIDE SEQUENCE [LARGE SCALE GENOMIC DNA]</scope>
    <source>
        <strain evidence="1 2">MYSH2</strain>
    </source>
</reference>
<dbReference type="AlphaFoldDB" id="A0A372NZD4"/>
<dbReference type="OrthoDB" id="9912025at2"/>
<dbReference type="EMBL" id="QWDC01000001">
    <property type="protein sequence ID" value="RFZ95261.1"/>
    <property type="molecule type" value="Genomic_DNA"/>
</dbReference>
<accession>A0A372NZD4</accession>
<proteinExistence type="predicted"/>
<evidence type="ECO:0000313" key="2">
    <source>
        <dbReference type="Proteomes" id="UP000264217"/>
    </source>
</evidence>
<gene>
    <name evidence="1" type="ORF">D0C36_06960</name>
</gene>
<evidence type="ECO:0000313" key="1">
    <source>
        <dbReference type="EMBL" id="RFZ95261.1"/>
    </source>
</evidence>
<protein>
    <submittedName>
        <fullName evidence="1">Uncharacterized protein</fullName>
    </submittedName>
</protein>
<comment type="caution">
    <text evidence="1">The sequence shown here is derived from an EMBL/GenBank/DDBJ whole genome shotgun (WGS) entry which is preliminary data.</text>
</comment>